<dbReference type="AlphaFoldDB" id="A0A8T3C2K4"/>
<dbReference type="Pfam" id="PF07889">
    <property type="entry name" value="DUF1664"/>
    <property type="match status" value="1"/>
</dbReference>
<evidence type="ECO:0000313" key="4">
    <source>
        <dbReference type="Proteomes" id="UP000829196"/>
    </source>
</evidence>
<sequence length="301" mass="32273">MAMHAGVGLSKAAILIGAGFTGSILVRNGKLSDLLADLQNLLKSTEDSGADSAESVVAQVNRLAMEIRQLASARSITVVNGGSGEGNVTTLLVPAATLGALGYGYMWWKGLSFSDLMYVTKRNMANAVSGMTKHLEQVSSALAATKRHLTQRIEGLDGKLDEQKLISTEIKDEVTQVRGQIENIGFDLSSLQQIVYGMDGKMSIIEKKQAFLCAGILHLCNIFPDKDAKMQELLQDGPKRSNLRGYLGPAEESGDLKGLKHILEALNSESLDSANLEGLLPNNSDSLETRKDLSRTPSVKG</sequence>
<accession>A0A8T3C2K4</accession>
<organism evidence="3 4">
    <name type="scientific">Dendrobium nobile</name>
    <name type="common">Orchid</name>
    <dbReference type="NCBI Taxonomy" id="94219"/>
    <lineage>
        <taxon>Eukaryota</taxon>
        <taxon>Viridiplantae</taxon>
        <taxon>Streptophyta</taxon>
        <taxon>Embryophyta</taxon>
        <taxon>Tracheophyta</taxon>
        <taxon>Spermatophyta</taxon>
        <taxon>Magnoliopsida</taxon>
        <taxon>Liliopsida</taxon>
        <taxon>Asparagales</taxon>
        <taxon>Orchidaceae</taxon>
        <taxon>Epidendroideae</taxon>
        <taxon>Malaxideae</taxon>
        <taxon>Dendrobiinae</taxon>
        <taxon>Dendrobium</taxon>
    </lineage>
</organism>
<dbReference type="InterPro" id="IPR012458">
    <property type="entry name" value="DUF1664"/>
</dbReference>
<gene>
    <name evidence="3" type="ORF">KFK09_003439</name>
</gene>
<dbReference type="PANTHER" id="PTHR46667:SF6">
    <property type="entry name" value="OS01G0185100 PROTEIN"/>
    <property type="match status" value="1"/>
</dbReference>
<feature type="region of interest" description="Disordered" evidence="1">
    <location>
        <begin position="277"/>
        <end position="301"/>
    </location>
</feature>
<dbReference type="Proteomes" id="UP000829196">
    <property type="component" value="Unassembled WGS sequence"/>
</dbReference>
<keyword evidence="4" id="KW-1185">Reference proteome</keyword>
<evidence type="ECO:0000256" key="1">
    <source>
        <dbReference type="SAM" id="MobiDB-lite"/>
    </source>
</evidence>
<comment type="caution">
    <text evidence="3">The sequence shown here is derived from an EMBL/GenBank/DDBJ whole genome shotgun (WGS) entry which is preliminary data.</text>
</comment>
<proteinExistence type="predicted"/>
<reference evidence="3" key="1">
    <citation type="journal article" date="2022" name="Front. Genet.">
        <title>Chromosome-Scale Assembly of the Dendrobium nobile Genome Provides Insights Into the Molecular Mechanism of the Biosynthesis of the Medicinal Active Ingredient of Dendrobium.</title>
        <authorList>
            <person name="Xu Q."/>
            <person name="Niu S.-C."/>
            <person name="Li K.-L."/>
            <person name="Zheng P.-J."/>
            <person name="Zhang X.-J."/>
            <person name="Jia Y."/>
            <person name="Liu Y."/>
            <person name="Niu Y.-X."/>
            <person name="Yu L.-H."/>
            <person name="Chen D.-F."/>
            <person name="Zhang G.-Q."/>
        </authorList>
    </citation>
    <scope>NUCLEOTIDE SEQUENCE</scope>
    <source>
        <tissue evidence="3">Leaf</tissue>
    </source>
</reference>
<dbReference type="PANTHER" id="PTHR46667">
    <property type="entry name" value="OS05G0182700 PROTEIN"/>
    <property type="match status" value="1"/>
</dbReference>
<feature type="domain" description="DUF1664" evidence="2">
    <location>
        <begin position="86"/>
        <end position="209"/>
    </location>
</feature>
<evidence type="ECO:0000313" key="3">
    <source>
        <dbReference type="EMBL" id="KAI0524075.1"/>
    </source>
</evidence>
<dbReference type="SMR" id="A0A8T3C2K4"/>
<name>A0A8T3C2K4_DENNO</name>
<evidence type="ECO:0000259" key="2">
    <source>
        <dbReference type="Pfam" id="PF07889"/>
    </source>
</evidence>
<dbReference type="EMBL" id="JAGYWB010000004">
    <property type="protein sequence ID" value="KAI0524075.1"/>
    <property type="molecule type" value="Genomic_DNA"/>
</dbReference>
<protein>
    <recommendedName>
        <fullName evidence="2">DUF1664 domain-containing protein</fullName>
    </recommendedName>
</protein>
<dbReference type="OrthoDB" id="544175at2759"/>